<organism evidence="3 4">
    <name type="scientific">Schaalia dentiphila ATCC 17982</name>
    <dbReference type="NCBI Taxonomy" id="411466"/>
    <lineage>
        <taxon>Bacteria</taxon>
        <taxon>Bacillati</taxon>
        <taxon>Actinomycetota</taxon>
        <taxon>Actinomycetes</taxon>
        <taxon>Actinomycetales</taxon>
        <taxon>Actinomycetaceae</taxon>
        <taxon>Schaalia</taxon>
        <taxon>Schaalia dentiphila</taxon>
    </lineage>
</organism>
<accession>A7BDM0</accession>
<keyword evidence="2" id="KW-0812">Transmembrane</keyword>
<feature type="region of interest" description="Disordered" evidence="1">
    <location>
        <begin position="77"/>
        <end position="119"/>
    </location>
</feature>
<dbReference type="Proteomes" id="UP000003553">
    <property type="component" value="Unassembled WGS sequence"/>
</dbReference>
<gene>
    <name evidence="3" type="ORF">ACTODO_01764</name>
</gene>
<keyword evidence="2" id="KW-0472">Membrane</keyword>
<evidence type="ECO:0000256" key="1">
    <source>
        <dbReference type="SAM" id="MobiDB-lite"/>
    </source>
</evidence>
<comment type="caution">
    <text evidence="3">The sequence shown here is derived from an EMBL/GenBank/DDBJ whole genome shotgun (WGS) entry which is preliminary data.</text>
</comment>
<feature type="transmembrane region" description="Helical" evidence="2">
    <location>
        <begin position="127"/>
        <end position="151"/>
    </location>
</feature>
<keyword evidence="2" id="KW-1133">Transmembrane helix</keyword>
<feature type="compositionally biased region" description="Polar residues" evidence="1">
    <location>
        <begin position="12"/>
        <end position="24"/>
    </location>
</feature>
<feature type="compositionally biased region" description="Polar residues" evidence="1">
    <location>
        <begin position="81"/>
        <end position="91"/>
    </location>
</feature>
<dbReference type="HOGENOM" id="CLU_1486053_0_0_11"/>
<feature type="compositionally biased region" description="Basic and acidic residues" evidence="1">
    <location>
        <begin position="98"/>
        <end position="116"/>
    </location>
</feature>
<protein>
    <submittedName>
        <fullName evidence="3">Uncharacterized protein</fullName>
    </submittedName>
</protein>
<sequence length="181" mass="19251">MAQQAAVARDVVSSQAGRVAQPSTPVREYAHRDEAAATYGADPCPGVPVHRNWHRTTMRVVGALEQRDGGQCRALAEAVSPSEQGGVQSSRVGGASRRQAEARRASEIESRLDRRERPARRGQRHGGLLMFLLGFISALLIVAAFVAGLYVSRVSGMSSRGAVSSGACAFVESVDIRAGYC</sequence>
<evidence type="ECO:0000313" key="4">
    <source>
        <dbReference type="Proteomes" id="UP000003553"/>
    </source>
</evidence>
<dbReference type="eggNOG" id="ENOG5033000">
    <property type="taxonomic scope" value="Bacteria"/>
</dbReference>
<reference evidence="3" key="2">
    <citation type="submission" date="2015-05" db="EMBL/GenBank/DDBJ databases">
        <title>Draft genome sequence of Actinomyces odontolyticus (ATCC 17982).</title>
        <authorList>
            <person name="Sudarsanam P."/>
            <person name="Ley R."/>
            <person name="Guruge J."/>
            <person name="Turnbaugh P.J."/>
            <person name="Mahowald M."/>
            <person name="Liep D."/>
            <person name="Gordon J."/>
        </authorList>
    </citation>
    <scope>NUCLEOTIDE SEQUENCE</scope>
    <source>
        <strain evidence="3">ATCC 17982</strain>
    </source>
</reference>
<evidence type="ECO:0000256" key="2">
    <source>
        <dbReference type="SAM" id="Phobius"/>
    </source>
</evidence>
<reference evidence="3" key="1">
    <citation type="submission" date="2007-04" db="EMBL/GenBank/DDBJ databases">
        <authorList>
            <person name="Fulton L."/>
            <person name="Clifton S."/>
            <person name="Fulton B."/>
            <person name="Xu J."/>
            <person name="Minx P."/>
            <person name="Pepin K.H."/>
            <person name="Johnson M."/>
            <person name="Thiruvilangam P."/>
            <person name="Bhonagiri V."/>
            <person name="Nash W.E."/>
            <person name="Mardis E.R."/>
            <person name="Wilson R.K."/>
        </authorList>
    </citation>
    <scope>NUCLEOTIDE SEQUENCE [LARGE SCALE GENOMIC DNA]</scope>
    <source>
        <strain evidence="3">ATCC 17982</strain>
    </source>
</reference>
<proteinExistence type="predicted"/>
<dbReference type="EMBL" id="AAYI02000004">
    <property type="protein sequence ID" value="EDN81294.1"/>
    <property type="molecule type" value="Genomic_DNA"/>
</dbReference>
<feature type="region of interest" description="Disordered" evidence="1">
    <location>
        <begin position="1"/>
        <end position="29"/>
    </location>
</feature>
<evidence type="ECO:0000313" key="3">
    <source>
        <dbReference type="EMBL" id="EDN81294.1"/>
    </source>
</evidence>
<dbReference type="AlphaFoldDB" id="A7BDM0"/>
<name>A7BDM0_9ACTO</name>
<keyword evidence="4" id="KW-1185">Reference proteome</keyword>